<accession>A0ABU5QDR4</accession>
<name>A0ABU5QDR4_9BACT</name>
<evidence type="ECO:0000313" key="1">
    <source>
        <dbReference type="EMBL" id="MEA5140707.1"/>
    </source>
</evidence>
<sequence length="181" mass="21468">MIKTFYFTLVFSIFLIFTSCKTGERVYQNDYIKLTIPESWITIYKDKKENNLWLTISLIPKDDKFYQEFPKDAHVQNLSIVAINSDEMSQQGGWTEFNEYVQKNYESTMKSCKVSAKTNITFKGKKCWFWESIRPKNGIDYKQKIYSFELDKYYITIISTQSIGLEANDIERIIKSIELKM</sequence>
<comment type="caution">
    <text evidence="1">The sequence shown here is derived from an EMBL/GenBank/DDBJ whole genome shotgun (WGS) entry which is preliminary data.</text>
</comment>
<dbReference type="PROSITE" id="PS51257">
    <property type="entry name" value="PROKAR_LIPOPROTEIN"/>
    <property type="match status" value="1"/>
</dbReference>
<organism evidence="1 2">
    <name type="scientific">Arcicella rigui</name>
    <dbReference type="NCBI Taxonomy" id="797020"/>
    <lineage>
        <taxon>Bacteria</taxon>
        <taxon>Pseudomonadati</taxon>
        <taxon>Bacteroidota</taxon>
        <taxon>Cytophagia</taxon>
        <taxon>Cytophagales</taxon>
        <taxon>Flectobacillaceae</taxon>
        <taxon>Arcicella</taxon>
    </lineage>
</organism>
<evidence type="ECO:0000313" key="2">
    <source>
        <dbReference type="Proteomes" id="UP001302949"/>
    </source>
</evidence>
<dbReference type="RefSeq" id="WP_323297861.1">
    <property type="nucleotide sequence ID" value="NZ_JAYFUM010000020.1"/>
</dbReference>
<dbReference type="Proteomes" id="UP001302949">
    <property type="component" value="Unassembled WGS sequence"/>
</dbReference>
<proteinExistence type="predicted"/>
<protein>
    <recommendedName>
        <fullName evidence="3">PsbP C-terminal domain-containing protein</fullName>
    </recommendedName>
</protein>
<keyword evidence="2" id="KW-1185">Reference proteome</keyword>
<evidence type="ECO:0008006" key="3">
    <source>
        <dbReference type="Google" id="ProtNLM"/>
    </source>
</evidence>
<gene>
    <name evidence="1" type="ORF">VB248_16275</name>
</gene>
<reference evidence="1 2" key="1">
    <citation type="submission" date="2023-12" db="EMBL/GenBank/DDBJ databases">
        <title>Novel species of the genus Arcicella isolated from rivers.</title>
        <authorList>
            <person name="Lu H."/>
        </authorList>
    </citation>
    <scope>NUCLEOTIDE SEQUENCE [LARGE SCALE GENOMIC DNA]</scope>
    <source>
        <strain evidence="1 2">KCTC 23307</strain>
    </source>
</reference>
<dbReference type="EMBL" id="JAYFUM010000020">
    <property type="protein sequence ID" value="MEA5140707.1"/>
    <property type="molecule type" value="Genomic_DNA"/>
</dbReference>